<comment type="caution">
    <text evidence="1">The sequence shown here is derived from an EMBL/GenBank/DDBJ whole genome shotgun (WGS) entry which is preliminary data.</text>
</comment>
<accession>A0AAN7PDE4</accession>
<dbReference type="Proteomes" id="UP001353858">
    <property type="component" value="Unassembled WGS sequence"/>
</dbReference>
<reference evidence="2" key="1">
    <citation type="submission" date="2023-01" db="EMBL/GenBank/DDBJ databases">
        <title>Key to firefly adult light organ development and bioluminescence: homeobox transcription factors regulate luciferase expression and transportation to peroxisome.</title>
        <authorList>
            <person name="Fu X."/>
        </authorList>
    </citation>
    <scope>NUCLEOTIDE SEQUENCE [LARGE SCALE GENOMIC DNA]</scope>
</reference>
<evidence type="ECO:0000313" key="1">
    <source>
        <dbReference type="EMBL" id="KAK4886150.1"/>
    </source>
</evidence>
<organism evidence="1 2">
    <name type="scientific">Aquatica leii</name>
    <dbReference type="NCBI Taxonomy" id="1421715"/>
    <lineage>
        <taxon>Eukaryota</taxon>
        <taxon>Metazoa</taxon>
        <taxon>Ecdysozoa</taxon>
        <taxon>Arthropoda</taxon>
        <taxon>Hexapoda</taxon>
        <taxon>Insecta</taxon>
        <taxon>Pterygota</taxon>
        <taxon>Neoptera</taxon>
        <taxon>Endopterygota</taxon>
        <taxon>Coleoptera</taxon>
        <taxon>Polyphaga</taxon>
        <taxon>Elateriformia</taxon>
        <taxon>Elateroidea</taxon>
        <taxon>Lampyridae</taxon>
        <taxon>Luciolinae</taxon>
        <taxon>Aquatica</taxon>
    </lineage>
</organism>
<evidence type="ECO:0000313" key="2">
    <source>
        <dbReference type="Proteomes" id="UP001353858"/>
    </source>
</evidence>
<proteinExistence type="predicted"/>
<gene>
    <name evidence="1" type="ORF">RN001_002421</name>
</gene>
<dbReference type="AlphaFoldDB" id="A0AAN7PDE4"/>
<keyword evidence="2" id="KW-1185">Reference proteome</keyword>
<sequence>MNVIIQESLRFQVIVCNKLPITTKDIEDLKEPKKIKHCDTKKLQAIALYSSFRRKNKLSFCSTIKIYEVILVERRFQ</sequence>
<protein>
    <submittedName>
        <fullName evidence="1">Uncharacterized protein</fullName>
    </submittedName>
</protein>
<dbReference type="EMBL" id="JARPUR010000001">
    <property type="protein sequence ID" value="KAK4886150.1"/>
    <property type="molecule type" value="Genomic_DNA"/>
</dbReference>
<name>A0AAN7PDE4_9COLE</name>